<dbReference type="GO" id="GO:0005886">
    <property type="term" value="C:plasma membrane"/>
    <property type="evidence" value="ECO:0007669"/>
    <property type="project" value="UniProtKB-SubCell"/>
</dbReference>
<comment type="similarity">
    <text evidence="2 10">Belongs to the SWEET sugar transporter family.</text>
</comment>
<evidence type="ECO:0000256" key="4">
    <source>
        <dbReference type="ARBA" id="ARBA00022475"/>
    </source>
</evidence>
<feature type="transmembrane region" description="Helical" evidence="10">
    <location>
        <begin position="211"/>
        <end position="230"/>
    </location>
</feature>
<feature type="transmembrane region" description="Helical" evidence="10">
    <location>
        <begin position="183"/>
        <end position="204"/>
    </location>
</feature>
<organism evidence="11 12">
    <name type="scientific">Dioscorea zingiberensis</name>
    <dbReference type="NCBI Taxonomy" id="325984"/>
    <lineage>
        <taxon>Eukaryota</taxon>
        <taxon>Viridiplantae</taxon>
        <taxon>Streptophyta</taxon>
        <taxon>Embryophyta</taxon>
        <taxon>Tracheophyta</taxon>
        <taxon>Spermatophyta</taxon>
        <taxon>Magnoliopsida</taxon>
        <taxon>Liliopsida</taxon>
        <taxon>Dioscoreales</taxon>
        <taxon>Dioscoreaceae</taxon>
        <taxon>Dioscorea</taxon>
    </lineage>
</organism>
<keyword evidence="6 10" id="KW-0812">Transmembrane</keyword>
<evidence type="ECO:0000313" key="11">
    <source>
        <dbReference type="EMBL" id="KAJ0969236.1"/>
    </source>
</evidence>
<keyword evidence="8 10" id="KW-1133">Transmembrane helix</keyword>
<feature type="transmembrane region" description="Helical" evidence="10">
    <location>
        <begin position="159"/>
        <end position="177"/>
    </location>
</feature>
<feature type="transmembrane region" description="Helical" evidence="10">
    <location>
        <begin position="118"/>
        <end position="147"/>
    </location>
</feature>
<keyword evidence="9 10" id="KW-0472">Membrane</keyword>
<protein>
    <recommendedName>
        <fullName evidence="10">Bidirectional sugar transporter SWEET</fullName>
    </recommendedName>
</protein>
<reference evidence="11" key="2">
    <citation type="journal article" date="2022" name="Hortic Res">
        <title>The genome of Dioscorea zingiberensis sheds light on the biosynthesis, origin and evolution of the medicinally important diosgenin saponins.</title>
        <authorList>
            <person name="Li Y."/>
            <person name="Tan C."/>
            <person name="Li Z."/>
            <person name="Guo J."/>
            <person name="Li S."/>
            <person name="Chen X."/>
            <person name="Wang C."/>
            <person name="Dai X."/>
            <person name="Yang H."/>
            <person name="Song W."/>
            <person name="Hou L."/>
            <person name="Xu J."/>
            <person name="Tong Z."/>
            <person name="Xu A."/>
            <person name="Yuan X."/>
            <person name="Wang W."/>
            <person name="Yang Q."/>
            <person name="Chen L."/>
            <person name="Sun Z."/>
            <person name="Wang K."/>
            <person name="Pan B."/>
            <person name="Chen J."/>
            <person name="Bao Y."/>
            <person name="Liu F."/>
            <person name="Qi X."/>
            <person name="Gang D.R."/>
            <person name="Wen J."/>
            <person name="Li J."/>
        </authorList>
    </citation>
    <scope>NUCLEOTIDE SEQUENCE</scope>
    <source>
        <strain evidence="11">Dzin_1.0</strain>
    </source>
</reference>
<keyword evidence="5 10" id="KW-0762">Sugar transport</keyword>
<dbReference type="Pfam" id="PF03083">
    <property type="entry name" value="MtN3_slv"/>
    <property type="match status" value="1"/>
</dbReference>
<keyword evidence="4" id="KW-1003">Cell membrane</keyword>
<dbReference type="PANTHER" id="PTHR10791:SF22">
    <property type="entry name" value="BIDIRECTIONAL SUGAR TRANSPORTER SWEET11"/>
    <property type="match status" value="1"/>
</dbReference>
<keyword evidence="12" id="KW-1185">Reference proteome</keyword>
<comment type="caution">
    <text evidence="11">The sequence shown here is derived from an EMBL/GenBank/DDBJ whole genome shotgun (WGS) entry which is preliminary data.</text>
</comment>
<reference evidence="11" key="1">
    <citation type="submission" date="2021-03" db="EMBL/GenBank/DDBJ databases">
        <authorList>
            <person name="Li Z."/>
            <person name="Yang C."/>
        </authorList>
    </citation>
    <scope>NUCLEOTIDE SEQUENCE</scope>
    <source>
        <strain evidence="11">Dzin_1.0</strain>
        <tissue evidence="11">Leaf</tissue>
    </source>
</reference>
<dbReference type="Proteomes" id="UP001085076">
    <property type="component" value="Miscellaneous, Linkage group lg06"/>
</dbReference>
<dbReference type="OrthoDB" id="409725at2759"/>
<keyword evidence="7" id="KW-0677">Repeat</keyword>
<proteinExistence type="inferred from homology"/>
<comment type="subcellular location">
    <subcellularLocation>
        <location evidence="1">Cell membrane</location>
        <topology evidence="1">Multi-pass membrane protein</topology>
    </subcellularLocation>
</comment>
<gene>
    <name evidence="11" type="ORF">J5N97_022113</name>
</gene>
<evidence type="ECO:0000256" key="2">
    <source>
        <dbReference type="ARBA" id="ARBA00007809"/>
    </source>
</evidence>
<evidence type="ECO:0000256" key="10">
    <source>
        <dbReference type="RuleBase" id="RU910715"/>
    </source>
</evidence>
<evidence type="ECO:0000256" key="6">
    <source>
        <dbReference type="ARBA" id="ARBA00022692"/>
    </source>
</evidence>
<sequence length="253" mass="27752">MTKKNVVVLEVVAIAVAEPHGSAALFPYPPPRANGGGSAGSFGIGRKLLTRLEPGGRINARVESHAKATAVPSPESASCWIVKHPSALEGFDEITSQSRWVVEKRETKMGGLLLNGPWSWVIFLIAIIGAVISIMMHLAPLITFYGVYVEGWIEGLTPVPYSISIFTCILRIYYALLSGYVPLLIINMVGFIFSTIYITIYLFFAPKKDKVPNALSLMFGVIQMVFYMKYKDVDSTQQTEELAGAGENIEMVE</sequence>
<keyword evidence="3 10" id="KW-0813">Transport</keyword>
<comment type="caution">
    <text evidence="10">Lacks conserved residue(s) required for the propagation of feature annotation.</text>
</comment>
<name>A0A9D5C9Y4_9LILI</name>
<accession>A0A9D5C9Y4</accession>
<dbReference type="AlphaFoldDB" id="A0A9D5C9Y4"/>
<dbReference type="InterPro" id="IPR047664">
    <property type="entry name" value="SWEET"/>
</dbReference>
<evidence type="ECO:0000256" key="5">
    <source>
        <dbReference type="ARBA" id="ARBA00022597"/>
    </source>
</evidence>
<dbReference type="InterPro" id="IPR004316">
    <property type="entry name" value="SWEET_rpt"/>
</dbReference>
<dbReference type="Gene3D" id="1.20.1280.290">
    <property type="match status" value="1"/>
</dbReference>
<evidence type="ECO:0000256" key="1">
    <source>
        <dbReference type="ARBA" id="ARBA00004651"/>
    </source>
</evidence>
<evidence type="ECO:0000256" key="8">
    <source>
        <dbReference type="ARBA" id="ARBA00022989"/>
    </source>
</evidence>
<evidence type="ECO:0000313" key="12">
    <source>
        <dbReference type="Proteomes" id="UP001085076"/>
    </source>
</evidence>
<dbReference type="PANTHER" id="PTHR10791">
    <property type="entry name" value="RAG1-ACTIVATING PROTEIN 1"/>
    <property type="match status" value="1"/>
</dbReference>
<evidence type="ECO:0000256" key="7">
    <source>
        <dbReference type="ARBA" id="ARBA00022737"/>
    </source>
</evidence>
<dbReference type="EMBL" id="JAGGNH010000006">
    <property type="protein sequence ID" value="KAJ0969236.1"/>
    <property type="molecule type" value="Genomic_DNA"/>
</dbReference>
<evidence type="ECO:0000256" key="9">
    <source>
        <dbReference type="ARBA" id="ARBA00023136"/>
    </source>
</evidence>
<dbReference type="GO" id="GO:0051119">
    <property type="term" value="F:sugar transmembrane transporter activity"/>
    <property type="evidence" value="ECO:0007669"/>
    <property type="project" value="InterPro"/>
</dbReference>
<evidence type="ECO:0000256" key="3">
    <source>
        <dbReference type="ARBA" id="ARBA00022448"/>
    </source>
</evidence>
<comment type="function">
    <text evidence="10">Mediates both low-affinity uptake and efflux of sugar across the membrane.</text>
</comment>